<dbReference type="STRING" id="231916.A0A409Y2B7"/>
<feature type="domain" description="Protein kinase" evidence="1">
    <location>
        <begin position="379"/>
        <end position="663"/>
    </location>
</feature>
<gene>
    <name evidence="2" type="ORF">CVT26_000595</name>
</gene>
<dbReference type="InterPro" id="IPR051681">
    <property type="entry name" value="Ser/Thr_Kinases-Pseudokinases"/>
</dbReference>
<dbReference type="Pfam" id="PF14022">
    <property type="entry name" value="DUF4238"/>
    <property type="match status" value="1"/>
</dbReference>
<dbReference type="GO" id="GO:0005524">
    <property type="term" value="F:ATP binding"/>
    <property type="evidence" value="ECO:0007669"/>
    <property type="project" value="InterPro"/>
</dbReference>
<evidence type="ECO:0000313" key="3">
    <source>
        <dbReference type="Proteomes" id="UP000284706"/>
    </source>
</evidence>
<evidence type="ECO:0000313" key="2">
    <source>
        <dbReference type="EMBL" id="PPQ97113.1"/>
    </source>
</evidence>
<organism evidence="2 3">
    <name type="scientific">Gymnopilus dilepis</name>
    <dbReference type="NCBI Taxonomy" id="231916"/>
    <lineage>
        <taxon>Eukaryota</taxon>
        <taxon>Fungi</taxon>
        <taxon>Dikarya</taxon>
        <taxon>Basidiomycota</taxon>
        <taxon>Agaricomycotina</taxon>
        <taxon>Agaricomycetes</taxon>
        <taxon>Agaricomycetidae</taxon>
        <taxon>Agaricales</taxon>
        <taxon>Agaricineae</taxon>
        <taxon>Hymenogastraceae</taxon>
        <taxon>Gymnopilus</taxon>
    </lineage>
</organism>
<dbReference type="SUPFAM" id="SSF56112">
    <property type="entry name" value="Protein kinase-like (PK-like)"/>
    <property type="match status" value="1"/>
</dbReference>
<dbReference type="InterPro" id="IPR008271">
    <property type="entry name" value="Ser/Thr_kinase_AS"/>
</dbReference>
<dbReference type="AlphaFoldDB" id="A0A409Y2B7"/>
<dbReference type="PANTHER" id="PTHR44329">
    <property type="entry name" value="SERINE/THREONINE-PROTEIN KINASE TNNI3K-RELATED"/>
    <property type="match status" value="1"/>
</dbReference>
<dbReference type="InterPro" id="IPR000719">
    <property type="entry name" value="Prot_kinase_dom"/>
</dbReference>
<sequence length="663" mass="75150">MLETISKYFPNFLLKFWLATGPILPSRPPRVHRYDVYDNELTEMHRPPKDPTPIFQDLDNGLLQPYTRKALAEAEKAFFKLESEAQVVLKDLLDRTVWSSDGHASKKSLPLNRTSVEVLRKYFVFLRFRNTGGYRDTVRSLEQFNKAEPGEGCVYPAYRHSVANVRLQYILKAFVKFLNHTSSDSASARTRPDLPTTDASLGAFHDAMEKYCWRLCDAELCIGIASEDQEFMLSDRCFGTLDEGFDEDPECCDLFFPVFPTLALYVLGTADEHYPSTSTYRQISRSTVWIDIGLESASDVHLRNAMILQTYPEHLYFQSLRTVALSISSYDEFRWTQEHQDYSRLKQRCRQKFLQETVTKTLVVKGSLILTDLTDEVVIIGDSAVAHGSFSDVWKGKWEDPVERRTRMVALKFLRQVMSQNVREKLLKRLQAEVIAWHRLCHKNVSQLFGIVQSPNSIAMVSQWCENGTVCNHLKYHPEANRLKLLTQIASGIAYLHTVNPTIIHGDLKGGNILVDETGSAIITDFGLSKVLGDVNDSMNMGGTSLFAGSTRWMAPELIAALVEDLRPTITTFSDVYAFASICLELASGQLPYPNRSNDHAVTLDIIRGVRPSRTAKCLLKLNADGEEAFWNMLDQCWSVEPALRPSMSHLLAFFEVLALSSH</sequence>
<dbReference type="Pfam" id="PF07714">
    <property type="entry name" value="PK_Tyr_Ser-Thr"/>
    <property type="match status" value="1"/>
</dbReference>
<dbReference type="SMART" id="SM00220">
    <property type="entry name" value="S_TKc"/>
    <property type="match status" value="1"/>
</dbReference>
<dbReference type="OrthoDB" id="6718656at2759"/>
<comment type="caution">
    <text evidence="2">The sequence shown here is derived from an EMBL/GenBank/DDBJ whole genome shotgun (WGS) entry which is preliminary data.</text>
</comment>
<dbReference type="PROSITE" id="PS50011">
    <property type="entry name" value="PROTEIN_KINASE_DOM"/>
    <property type="match status" value="1"/>
</dbReference>
<accession>A0A409Y2B7</accession>
<dbReference type="EMBL" id="NHYE01001289">
    <property type="protein sequence ID" value="PPQ97113.1"/>
    <property type="molecule type" value="Genomic_DNA"/>
</dbReference>
<keyword evidence="3" id="KW-1185">Reference proteome</keyword>
<protein>
    <recommendedName>
        <fullName evidence="1">Protein kinase domain-containing protein</fullName>
    </recommendedName>
</protein>
<dbReference type="PROSITE" id="PS00108">
    <property type="entry name" value="PROTEIN_KINASE_ST"/>
    <property type="match status" value="1"/>
</dbReference>
<dbReference type="InterPro" id="IPR001245">
    <property type="entry name" value="Ser-Thr/Tyr_kinase_cat_dom"/>
</dbReference>
<dbReference type="GO" id="GO:0004674">
    <property type="term" value="F:protein serine/threonine kinase activity"/>
    <property type="evidence" value="ECO:0007669"/>
    <property type="project" value="TreeGrafter"/>
</dbReference>
<reference evidence="2 3" key="1">
    <citation type="journal article" date="2018" name="Evol. Lett.">
        <title>Horizontal gene cluster transfer increased hallucinogenic mushroom diversity.</title>
        <authorList>
            <person name="Reynolds H.T."/>
            <person name="Vijayakumar V."/>
            <person name="Gluck-Thaler E."/>
            <person name="Korotkin H.B."/>
            <person name="Matheny P.B."/>
            <person name="Slot J.C."/>
        </authorList>
    </citation>
    <scope>NUCLEOTIDE SEQUENCE [LARGE SCALE GENOMIC DNA]</scope>
    <source>
        <strain evidence="2 3">SRW20</strain>
    </source>
</reference>
<dbReference type="Gene3D" id="1.10.510.10">
    <property type="entry name" value="Transferase(Phosphotransferase) domain 1"/>
    <property type="match status" value="1"/>
</dbReference>
<dbReference type="InParanoid" id="A0A409Y2B7"/>
<dbReference type="InterPro" id="IPR011009">
    <property type="entry name" value="Kinase-like_dom_sf"/>
</dbReference>
<name>A0A409Y2B7_9AGAR</name>
<evidence type="ECO:0000259" key="1">
    <source>
        <dbReference type="PROSITE" id="PS50011"/>
    </source>
</evidence>
<proteinExistence type="predicted"/>
<dbReference type="Proteomes" id="UP000284706">
    <property type="component" value="Unassembled WGS sequence"/>
</dbReference>
<dbReference type="InterPro" id="IPR025332">
    <property type="entry name" value="DUF4238"/>
</dbReference>